<evidence type="ECO:0000313" key="1">
    <source>
        <dbReference type="EMBL" id="MBS2962172.1"/>
    </source>
</evidence>
<dbReference type="Proteomes" id="UP000677913">
    <property type="component" value="Unassembled WGS sequence"/>
</dbReference>
<comment type="caution">
    <text evidence="1">The sequence shown here is derived from an EMBL/GenBank/DDBJ whole genome shotgun (WGS) entry which is preliminary data.</text>
</comment>
<gene>
    <name evidence="1" type="ORF">KGA66_03890</name>
</gene>
<reference evidence="1" key="1">
    <citation type="submission" date="2021-04" db="EMBL/GenBank/DDBJ databases">
        <title>Genome based classification of Actinospica acidithermotolerans sp. nov., an actinobacterium isolated from an Indonesian hot spring.</title>
        <authorList>
            <person name="Kusuma A.B."/>
            <person name="Putra K.E."/>
            <person name="Nafisah S."/>
            <person name="Loh J."/>
            <person name="Nouioui I."/>
            <person name="Goodfellow M."/>
        </authorList>
    </citation>
    <scope>NUCLEOTIDE SEQUENCE</scope>
    <source>
        <strain evidence="1">DSM 45618</strain>
    </source>
</reference>
<evidence type="ECO:0000313" key="2">
    <source>
        <dbReference type="Proteomes" id="UP000677913"/>
    </source>
</evidence>
<name>A0A8J7WL89_9ACTN</name>
<dbReference type="AlphaFoldDB" id="A0A8J7WL89"/>
<protein>
    <submittedName>
        <fullName evidence="1">Uncharacterized protein</fullName>
    </submittedName>
</protein>
<proteinExistence type="predicted"/>
<accession>A0A8J7WL89</accession>
<organism evidence="1 2">
    <name type="scientific">Actinocrinis puniceicyclus</name>
    <dbReference type="NCBI Taxonomy" id="977794"/>
    <lineage>
        <taxon>Bacteria</taxon>
        <taxon>Bacillati</taxon>
        <taxon>Actinomycetota</taxon>
        <taxon>Actinomycetes</taxon>
        <taxon>Catenulisporales</taxon>
        <taxon>Actinospicaceae</taxon>
        <taxon>Actinocrinis</taxon>
    </lineage>
</organism>
<sequence length="77" mass="7910">MTAVVLNVTVTAPTASGYLTVYPDGAPRPTVSNLNFSAGEVIPNLVVVPVVNGKVDFYNGTGGNVHVIADVAGYFSN</sequence>
<keyword evidence="2" id="KW-1185">Reference proteome</keyword>
<dbReference type="EMBL" id="JAGSXH010000008">
    <property type="protein sequence ID" value="MBS2962172.1"/>
    <property type="molecule type" value="Genomic_DNA"/>
</dbReference>
<dbReference type="RefSeq" id="WP_211464540.1">
    <property type="nucleotide sequence ID" value="NZ_JAGSXH010000008.1"/>
</dbReference>